<evidence type="ECO:0000259" key="2">
    <source>
        <dbReference type="Pfam" id="PF11887"/>
    </source>
</evidence>
<keyword evidence="4" id="KW-1185">Reference proteome</keyword>
<dbReference type="InterPro" id="IPR024516">
    <property type="entry name" value="Mce_C"/>
</dbReference>
<dbReference type="InterPro" id="IPR003399">
    <property type="entry name" value="Mce/MlaD"/>
</dbReference>
<feature type="domain" description="Mce/MlaD" evidence="1">
    <location>
        <begin position="47"/>
        <end position="123"/>
    </location>
</feature>
<sequence>MRKLHWKPFRERDPKAVGAVSLLTLVALVAIAFHLDDLATLTAAGNYRAAFRDASGLAPGNEVRVAGVKVGEVTGIGLARGADGPYVRVEFRLDDEGIRLGRDTGATIRIKTILGQKYLAVAPAGDGRLADGAQIPLSRTAAPFDVIQAVSGLAGALNGIDSQQLASAFTVLSQTFADTPASVRSSLSGLSRLSKTVADRDAQLRELLHRADSVTGVLAARDTEFQKLVSDGSALLAEVSRRRDAIHNLLVGTDALSTQLSGLIADNRAQLAPALAELRGVVAILQRNRTNLEQTIQKMGPFVTAFANVVGNGRWFDSYLDGLLQPYVPGDPR</sequence>
<dbReference type="InterPro" id="IPR005693">
    <property type="entry name" value="Mce"/>
</dbReference>
<dbReference type="AlphaFoldDB" id="A0A8J4DNA1"/>
<evidence type="ECO:0000313" key="3">
    <source>
        <dbReference type="EMBL" id="GIJ43332.1"/>
    </source>
</evidence>
<dbReference type="GO" id="GO:0005576">
    <property type="term" value="C:extracellular region"/>
    <property type="evidence" value="ECO:0007669"/>
    <property type="project" value="TreeGrafter"/>
</dbReference>
<protein>
    <submittedName>
        <fullName evidence="3">ABC transporter substrate-binding protein</fullName>
    </submittedName>
</protein>
<dbReference type="PRINTS" id="PR01782">
    <property type="entry name" value="MCEVIRFACTOR"/>
</dbReference>
<feature type="domain" description="Mammalian cell entry C-terminal" evidence="2">
    <location>
        <begin position="128"/>
        <end position="330"/>
    </location>
</feature>
<comment type="caution">
    <text evidence="3">The sequence shown here is derived from an EMBL/GenBank/DDBJ whole genome shotgun (WGS) entry which is preliminary data.</text>
</comment>
<dbReference type="RefSeq" id="WP_203896924.1">
    <property type="nucleotide sequence ID" value="NZ_BOPF01000002.1"/>
</dbReference>
<dbReference type="PANTHER" id="PTHR33371:SF18">
    <property type="entry name" value="MCE-FAMILY PROTEIN MCE3C"/>
    <property type="match status" value="1"/>
</dbReference>
<organism evidence="3 4">
    <name type="scientific">Virgisporangium aliadipatigenens</name>
    <dbReference type="NCBI Taxonomy" id="741659"/>
    <lineage>
        <taxon>Bacteria</taxon>
        <taxon>Bacillati</taxon>
        <taxon>Actinomycetota</taxon>
        <taxon>Actinomycetes</taxon>
        <taxon>Micromonosporales</taxon>
        <taxon>Micromonosporaceae</taxon>
        <taxon>Virgisporangium</taxon>
    </lineage>
</organism>
<proteinExistence type="predicted"/>
<evidence type="ECO:0000313" key="4">
    <source>
        <dbReference type="Proteomes" id="UP000619260"/>
    </source>
</evidence>
<dbReference type="Pfam" id="PF02470">
    <property type="entry name" value="MlaD"/>
    <property type="match status" value="1"/>
</dbReference>
<dbReference type="EMBL" id="BOPF01000002">
    <property type="protein sequence ID" value="GIJ43332.1"/>
    <property type="molecule type" value="Genomic_DNA"/>
</dbReference>
<name>A0A8J4DNA1_9ACTN</name>
<dbReference type="NCBIfam" id="TIGR00996">
    <property type="entry name" value="Mtu_fam_mce"/>
    <property type="match status" value="1"/>
</dbReference>
<accession>A0A8J4DNA1</accession>
<dbReference type="InterPro" id="IPR052336">
    <property type="entry name" value="MlaD_Phospholipid_Transporter"/>
</dbReference>
<gene>
    <name evidence="3" type="ORF">Val02_02180</name>
</gene>
<reference evidence="3" key="1">
    <citation type="submission" date="2021-01" db="EMBL/GenBank/DDBJ databases">
        <title>Whole genome shotgun sequence of Virgisporangium aliadipatigenens NBRC 105644.</title>
        <authorList>
            <person name="Komaki H."/>
            <person name="Tamura T."/>
        </authorList>
    </citation>
    <scope>NUCLEOTIDE SEQUENCE</scope>
    <source>
        <strain evidence="3">NBRC 105644</strain>
    </source>
</reference>
<dbReference type="Proteomes" id="UP000619260">
    <property type="component" value="Unassembled WGS sequence"/>
</dbReference>
<dbReference type="Pfam" id="PF11887">
    <property type="entry name" value="Mce4_CUP1"/>
    <property type="match status" value="1"/>
</dbReference>
<dbReference type="PANTHER" id="PTHR33371">
    <property type="entry name" value="INTERMEMBRANE PHOSPHOLIPID TRANSPORT SYSTEM BINDING PROTEIN MLAD-RELATED"/>
    <property type="match status" value="1"/>
</dbReference>
<evidence type="ECO:0000259" key="1">
    <source>
        <dbReference type="Pfam" id="PF02470"/>
    </source>
</evidence>